<dbReference type="SMART" id="SM00347">
    <property type="entry name" value="HTH_MARR"/>
    <property type="match status" value="1"/>
</dbReference>
<dbReference type="InterPro" id="IPR000835">
    <property type="entry name" value="HTH_MarR-typ"/>
</dbReference>
<dbReference type="InterPro" id="IPR036388">
    <property type="entry name" value="WH-like_DNA-bd_sf"/>
</dbReference>
<dbReference type="STRING" id="1852522.SAMN06295960_2615"/>
<dbReference type="AlphaFoldDB" id="A0A1X7KR45"/>
<dbReference type="PANTHER" id="PTHR33164:SF43">
    <property type="entry name" value="HTH-TYPE TRANSCRIPTIONAL REPRESSOR YETL"/>
    <property type="match status" value="1"/>
</dbReference>
<reference evidence="3 4" key="1">
    <citation type="submission" date="2017-04" db="EMBL/GenBank/DDBJ databases">
        <authorList>
            <person name="Afonso C.L."/>
            <person name="Miller P.J."/>
            <person name="Scott M.A."/>
            <person name="Spackman E."/>
            <person name="Goraichik I."/>
            <person name="Dimitrov K.M."/>
            <person name="Suarez D.L."/>
            <person name="Swayne D.E."/>
        </authorList>
    </citation>
    <scope>NUCLEOTIDE SEQUENCE [LARGE SCALE GENOMIC DNA]</scope>
    <source>
        <strain evidence="3 4">11</strain>
    </source>
</reference>
<dbReference type="OrthoDB" id="163346at2"/>
<dbReference type="EMBL" id="FXAZ01000003">
    <property type="protein sequence ID" value="SMG44054.1"/>
    <property type="molecule type" value="Genomic_DNA"/>
</dbReference>
<name>A0A1X7KR45_9BACL</name>
<dbReference type="SUPFAM" id="SSF46785">
    <property type="entry name" value="Winged helix' DNA-binding domain"/>
    <property type="match status" value="1"/>
</dbReference>
<protein>
    <submittedName>
        <fullName evidence="3">DNA-binding transcriptional regulator, MarR family</fullName>
    </submittedName>
</protein>
<dbReference type="GO" id="GO:0003677">
    <property type="term" value="F:DNA binding"/>
    <property type="evidence" value="ECO:0007669"/>
    <property type="project" value="UniProtKB-KW"/>
</dbReference>
<sequence length="162" mass="18741">MAELKQTASELIDSLVLIHKSSWFRRILNGHKKNDLMLMLHLRRQEDLGEQDMRVSDISALLNVTSPTVTQMLNPMEKKRYLDRYVDPKDRRVIRVKLTPAGREVTDETVLVIVKHLNQLVEYLGEADSLQLAQLMRKISDYSDEMNSILAMNDQTGDEKEC</sequence>
<keyword evidence="4" id="KW-1185">Reference proteome</keyword>
<dbReference type="Pfam" id="PF01047">
    <property type="entry name" value="MarR"/>
    <property type="match status" value="1"/>
</dbReference>
<keyword evidence="1 3" id="KW-0238">DNA-binding</keyword>
<evidence type="ECO:0000256" key="1">
    <source>
        <dbReference type="ARBA" id="ARBA00023125"/>
    </source>
</evidence>
<dbReference type="PANTHER" id="PTHR33164">
    <property type="entry name" value="TRANSCRIPTIONAL REGULATOR, MARR FAMILY"/>
    <property type="match status" value="1"/>
</dbReference>
<evidence type="ECO:0000259" key="2">
    <source>
        <dbReference type="PROSITE" id="PS50995"/>
    </source>
</evidence>
<dbReference type="GO" id="GO:0006950">
    <property type="term" value="P:response to stress"/>
    <property type="evidence" value="ECO:0007669"/>
    <property type="project" value="TreeGrafter"/>
</dbReference>
<dbReference type="InterPro" id="IPR036390">
    <property type="entry name" value="WH_DNA-bd_sf"/>
</dbReference>
<dbReference type="PROSITE" id="PS50995">
    <property type="entry name" value="HTH_MARR_2"/>
    <property type="match status" value="1"/>
</dbReference>
<dbReference type="InterPro" id="IPR039422">
    <property type="entry name" value="MarR/SlyA-like"/>
</dbReference>
<dbReference type="GO" id="GO:0003700">
    <property type="term" value="F:DNA-binding transcription factor activity"/>
    <property type="evidence" value="ECO:0007669"/>
    <property type="project" value="InterPro"/>
</dbReference>
<organism evidence="3 4">
    <name type="scientific">Paenibacillus aquistagni</name>
    <dbReference type="NCBI Taxonomy" id="1852522"/>
    <lineage>
        <taxon>Bacteria</taxon>
        <taxon>Bacillati</taxon>
        <taxon>Bacillota</taxon>
        <taxon>Bacilli</taxon>
        <taxon>Bacillales</taxon>
        <taxon>Paenibacillaceae</taxon>
        <taxon>Paenibacillus</taxon>
    </lineage>
</organism>
<gene>
    <name evidence="3" type="ORF">SAMN06295960_2615</name>
</gene>
<dbReference type="PRINTS" id="PR00598">
    <property type="entry name" value="HTHMARR"/>
</dbReference>
<dbReference type="Proteomes" id="UP000193834">
    <property type="component" value="Unassembled WGS sequence"/>
</dbReference>
<accession>A0A1X7KR45</accession>
<evidence type="ECO:0000313" key="4">
    <source>
        <dbReference type="Proteomes" id="UP000193834"/>
    </source>
</evidence>
<dbReference type="RefSeq" id="WP_085494792.1">
    <property type="nucleotide sequence ID" value="NZ_FXAZ01000003.1"/>
</dbReference>
<feature type="domain" description="HTH marR-type" evidence="2">
    <location>
        <begin position="1"/>
        <end position="141"/>
    </location>
</feature>
<evidence type="ECO:0000313" key="3">
    <source>
        <dbReference type="EMBL" id="SMG44054.1"/>
    </source>
</evidence>
<proteinExistence type="predicted"/>
<dbReference type="Gene3D" id="1.10.10.10">
    <property type="entry name" value="Winged helix-like DNA-binding domain superfamily/Winged helix DNA-binding domain"/>
    <property type="match status" value="1"/>
</dbReference>